<gene>
    <name evidence="2" type="ORF">CSUI_007458</name>
</gene>
<feature type="compositionally biased region" description="Acidic residues" evidence="1">
    <location>
        <begin position="299"/>
        <end position="308"/>
    </location>
</feature>
<dbReference type="EMBL" id="MIGC01003937">
    <property type="protein sequence ID" value="PHJ18715.1"/>
    <property type="molecule type" value="Genomic_DNA"/>
</dbReference>
<dbReference type="VEuPathDB" id="ToxoDB:CSUI_007458"/>
<keyword evidence="3" id="KW-1185">Reference proteome</keyword>
<feature type="compositionally biased region" description="Basic and acidic residues" evidence="1">
    <location>
        <begin position="320"/>
        <end position="338"/>
    </location>
</feature>
<proteinExistence type="predicted"/>
<feature type="region of interest" description="Disordered" evidence="1">
    <location>
        <begin position="244"/>
        <end position="365"/>
    </location>
</feature>
<accession>A0A2C6KQD3</accession>
<comment type="caution">
    <text evidence="2">The sequence shown here is derived from an EMBL/GenBank/DDBJ whole genome shotgun (WGS) entry which is preliminary data.</text>
</comment>
<reference evidence="2 3" key="1">
    <citation type="journal article" date="2017" name="Int. J. Parasitol.">
        <title>The genome of the protozoan parasite Cystoisospora suis and a reverse vaccinology approach to identify vaccine candidates.</title>
        <authorList>
            <person name="Palmieri N."/>
            <person name="Shrestha A."/>
            <person name="Ruttkowski B."/>
            <person name="Beck T."/>
            <person name="Vogl C."/>
            <person name="Tomley F."/>
            <person name="Blake D.P."/>
            <person name="Joachim A."/>
        </authorList>
    </citation>
    <scope>NUCLEOTIDE SEQUENCE [LARGE SCALE GENOMIC DNA]</scope>
    <source>
        <strain evidence="2 3">Wien I</strain>
    </source>
</reference>
<protein>
    <submittedName>
        <fullName evidence="2">Uncharacterized protein</fullName>
    </submittedName>
</protein>
<feature type="compositionally biased region" description="Pro residues" evidence="1">
    <location>
        <begin position="262"/>
        <end position="274"/>
    </location>
</feature>
<sequence>MTSPAPFKIFKAAPPAPPIGRKPTGFRGNHWHKKVLYDPVYPTTKVPTALIPRYPTDWRNGGRALLMAALAKLEGHEKVQESLSLKAHREACQTPQTPLTLFQRPCAGRRRSAGGIVSRALLTRHRHVLDFQHQGGFCSSRCLGSCAKELKRCLCAWRCSGFHAHVVQMDGMLASFKGEVKTDKPLFSVLRRQARKNKWAQQKELAFSSTHSHVHDLAHGSMCVRTPSKGMVYDPTTGHFSPLVPASHPAFEAFDRDGPEPNTKPPPRLDPPLPFYSASHVPDVPHPPPPKPYTGPLEAVEDSDDEDELRSSTSSLVFAREAEVRWRDPKSGDRRLVDEDSDGEEIIRGASVSPPSAEGHVLWGV</sequence>
<organism evidence="2 3">
    <name type="scientific">Cystoisospora suis</name>
    <dbReference type="NCBI Taxonomy" id="483139"/>
    <lineage>
        <taxon>Eukaryota</taxon>
        <taxon>Sar</taxon>
        <taxon>Alveolata</taxon>
        <taxon>Apicomplexa</taxon>
        <taxon>Conoidasida</taxon>
        <taxon>Coccidia</taxon>
        <taxon>Eucoccidiorida</taxon>
        <taxon>Eimeriorina</taxon>
        <taxon>Sarcocystidae</taxon>
        <taxon>Cystoisospora</taxon>
    </lineage>
</organism>
<evidence type="ECO:0000313" key="2">
    <source>
        <dbReference type="EMBL" id="PHJ18715.1"/>
    </source>
</evidence>
<evidence type="ECO:0000256" key="1">
    <source>
        <dbReference type="SAM" id="MobiDB-lite"/>
    </source>
</evidence>
<name>A0A2C6KQD3_9APIC</name>
<dbReference type="Proteomes" id="UP000221165">
    <property type="component" value="Unassembled WGS sequence"/>
</dbReference>
<evidence type="ECO:0000313" key="3">
    <source>
        <dbReference type="Proteomes" id="UP000221165"/>
    </source>
</evidence>
<feature type="compositionally biased region" description="Pro residues" evidence="1">
    <location>
        <begin position="284"/>
        <end position="293"/>
    </location>
</feature>
<dbReference type="AlphaFoldDB" id="A0A2C6KQD3"/>
<dbReference type="GeneID" id="94430814"/>
<dbReference type="RefSeq" id="XP_067920421.1">
    <property type="nucleotide sequence ID" value="XM_068067603.1"/>
</dbReference>
<dbReference type="OrthoDB" id="360650at2759"/>